<dbReference type="STRING" id="1484053.SAMN05444274_103419"/>
<feature type="chain" id="PRO_5012251436" evidence="2">
    <location>
        <begin position="25"/>
        <end position="84"/>
    </location>
</feature>
<feature type="signal peptide" evidence="2">
    <location>
        <begin position="1"/>
        <end position="24"/>
    </location>
</feature>
<dbReference type="AlphaFoldDB" id="A0A1M4YPA3"/>
<dbReference type="Proteomes" id="UP000184164">
    <property type="component" value="Unassembled WGS sequence"/>
</dbReference>
<keyword evidence="1" id="KW-1133">Transmembrane helix</keyword>
<keyword evidence="4" id="KW-1185">Reference proteome</keyword>
<evidence type="ECO:0000313" key="4">
    <source>
        <dbReference type="Proteomes" id="UP000184164"/>
    </source>
</evidence>
<evidence type="ECO:0000256" key="2">
    <source>
        <dbReference type="SAM" id="SignalP"/>
    </source>
</evidence>
<proteinExistence type="predicted"/>
<feature type="transmembrane region" description="Helical" evidence="1">
    <location>
        <begin position="61"/>
        <end position="79"/>
    </location>
</feature>
<evidence type="ECO:0000256" key="1">
    <source>
        <dbReference type="SAM" id="Phobius"/>
    </source>
</evidence>
<gene>
    <name evidence="3" type="ORF">SAMN05444274_103419</name>
</gene>
<accession>A0A1M4YPA3</accession>
<evidence type="ECO:0000313" key="3">
    <source>
        <dbReference type="EMBL" id="SHF07600.1"/>
    </source>
</evidence>
<dbReference type="RefSeq" id="WP_073000579.1">
    <property type="nucleotide sequence ID" value="NZ_FQUM01000003.1"/>
</dbReference>
<name>A0A1M4YPA3_9BACT</name>
<dbReference type="OrthoDB" id="1122652at2"/>
<keyword evidence="1" id="KW-0472">Membrane</keyword>
<keyword evidence="1" id="KW-0812">Transmembrane</keyword>
<protein>
    <submittedName>
        <fullName evidence="3">LPXTG-motif cell wall anchor domain-containing protein</fullName>
    </submittedName>
</protein>
<sequence>MKAFKRFLATVVAGVLSFPYLLMAQDEGTYIDNLGVQDSSYMDQDLLAEGAQSSGSGNTTVIIIVIVVIVIAVAGYLAMKKKKK</sequence>
<dbReference type="NCBIfam" id="TIGR01167">
    <property type="entry name" value="LPXTG_anchor"/>
    <property type="match status" value="1"/>
</dbReference>
<reference evidence="4" key="1">
    <citation type="submission" date="2016-11" db="EMBL/GenBank/DDBJ databases">
        <authorList>
            <person name="Varghese N."/>
            <person name="Submissions S."/>
        </authorList>
    </citation>
    <scope>NUCLEOTIDE SEQUENCE [LARGE SCALE GENOMIC DNA]</scope>
    <source>
        <strain evidence="4">DSM 26910</strain>
    </source>
</reference>
<keyword evidence="2" id="KW-0732">Signal</keyword>
<dbReference type="EMBL" id="FQUM01000003">
    <property type="protein sequence ID" value="SHF07600.1"/>
    <property type="molecule type" value="Genomic_DNA"/>
</dbReference>
<organism evidence="3 4">
    <name type="scientific">Mariniphaga anaerophila</name>
    <dbReference type="NCBI Taxonomy" id="1484053"/>
    <lineage>
        <taxon>Bacteria</taxon>
        <taxon>Pseudomonadati</taxon>
        <taxon>Bacteroidota</taxon>
        <taxon>Bacteroidia</taxon>
        <taxon>Marinilabiliales</taxon>
        <taxon>Prolixibacteraceae</taxon>
        <taxon>Mariniphaga</taxon>
    </lineage>
</organism>